<dbReference type="FunCoup" id="A0A402D1Q3">
    <property type="interactions" value="53"/>
</dbReference>
<reference evidence="3 4" key="1">
    <citation type="journal article" date="2019" name="Int. J. Syst. Evol. Microbiol.">
        <title>Capsulimonas corticalis gen. nov., sp. nov., an aerobic capsulated bacterium, of a novel bacterial order, Capsulimonadales ord. nov., of the class Armatimonadia of the phylum Armatimonadetes.</title>
        <authorList>
            <person name="Li J."/>
            <person name="Kudo C."/>
            <person name="Tonouchi A."/>
        </authorList>
    </citation>
    <scope>NUCLEOTIDE SEQUENCE [LARGE SCALE GENOMIC DNA]</scope>
    <source>
        <strain evidence="3 4">AX-7</strain>
    </source>
</reference>
<dbReference type="PANTHER" id="PTHR34136:SF1">
    <property type="entry name" value="UDP-N-ACETYL-D-MANNOSAMINURONIC ACID TRANSFERASE"/>
    <property type="match status" value="1"/>
</dbReference>
<organism evidence="3 4">
    <name type="scientific">Capsulimonas corticalis</name>
    <dbReference type="NCBI Taxonomy" id="2219043"/>
    <lineage>
        <taxon>Bacteria</taxon>
        <taxon>Bacillati</taxon>
        <taxon>Armatimonadota</taxon>
        <taxon>Armatimonadia</taxon>
        <taxon>Capsulimonadales</taxon>
        <taxon>Capsulimonadaceae</taxon>
        <taxon>Capsulimonas</taxon>
    </lineage>
</organism>
<dbReference type="CDD" id="cd06533">
    <property type="entry name" value="Glyco_transf_WecG_TagA"/>
    <property type="match status" value="1"/>
</dbReference>
<protein>
    <submittedName>
        <fullName evidence="3">Acetyl-mannosamine transferase</fullName>
    </submittedName>
</protein>
<dbReference type="Proteomes" id="UP000287394">
    <property type="component" value="Chromosome"/>
</dbReference>
<keyword evidence="2 3" id="KW-0808">Transferase</keyword>
<evidence type="ECO:0000256" key="2">
    <source>
        <dbReference type="ARBA" id="ARBA00022679"/>
    </source>
</evidence>
<keyword evidence="4" id="KW-1185">Reference proteome</keyword>
<sequence>MKVPIANVLFDNVTMAQAVDQIVAMSRKRDKARFVCTGNLDHLVMLDRDTEFADVYHCADLVLADGAPVVWLSRLYSGAGGQPIQERVAGSDLFWELAKASHEQGLTLFFLGGVPGVADRAREAVLARYPNAKICGTYCPPFETFKTEEEQARIRETVSAAAPDILMVAFGAPKQEKWIAANRDLIQVPVSIGVGGSFEMAAGQVRRAPVWMRRSGLEWMFRFIQEPGRLYQRYFVNDLPFLAKLIVRTLIARLARKPYRPSGGVSNREAA</sequence>
<proteinExistence type="predicted"/>
<evidence type="ECO:0000256" key="1">
    <source>
        <dbReference type="ARBA" id="ARBA00022676"/>
    </source>
</evidence>
<keyword evidence="1" id="KW-0328">Glycosyltransferase</keyword>
<evidence type="ECO:0000313" key="3">
    <source>
        <dbReference type="EMBL" id="BDI28715.1"/>
    </source>
</evidence>
<evidence type="ECO:0000313" key="4">
    <source>
        <dbReference type="Proteomes" id="UP000287394"/>
    </source>
</evidence>
<name>A0A402D1Q3_9BACT</name>
<dbReference type="InterPro" id="IPR004629">
    <property type="entry name" value="WecG_TagA_CpsF"/>
</dbReference>
<dbReference type="NCBIfam" id="TIGR00696">
    <property type="entry name" value="wecG_tagA_cpsF"/>
    <property type="match status" value="1"/>
</dbReference>
<gene>
    <name evidence="3" type="primary">tagA</name>
    <name evidence="3" type="ORF">CCAX7_007660</name>
</gene>
<dbReference type="AlphaFoldDB" id="A0A402D1Q3"/>
<dbReference type="EMBL" id="AP025739">
    <property type="protein sequence ID" value="BDI28715.1"/>
    <property type="molecule type" value="Genomic_DNA"/>
</dbReference>
<dbReference type="Pfam" id="PF03808">
    <property type="entry name" value="Glyco_tran_WecG"/>
    <property type="match status" value="1"/>
</dbReference>
<dbReference type="PANTHER" id="PTHR34136">
    <property type="match status" value="1"/>
</dbReference>
<dbReference type="KEGG" id="ccot:CCAX7_007660"/>
<dbReference type="GO" id="GO:0016758">
    <property type="term" value="F:hexosyltransferase activity"/>
    <property type="evidence" value="ECO:0007669"/>
    <property type="project" value="TreeGrafter"/>
</dbReference>
<accession>A0A402D1Q3</accession>
<dbReference type="OrthoDB" id="9808602at2"/>
<dbReference type="RefSeq" id="WP_119323469.1">
    <property type="nucleotide sequence ID" value="NZ_AP025739.1"/>
</dbReference>